<dbReference type="SUPFAM" id="SSF56059">
    <property type="entry name" value="Glutathione synthetase ATP-binding domain-like"/>
    <property type="match status" value="1"/>
</dbReference>
<keyword evidence="1" id="KW-0436">Ligase</keyword>
<evidence type="ECO:0000313" key="6">
    <source>
        <dbReference type="EMBL" id="KDB20057.1"/>
    </source>
</evidence>
<evidence type="ECO:0000256" key="1">
    <source>
        <dbReference type="ARBA" id="ARBA00022598"/>
    </source>
</evidence>
<name>A0A059IXU8_TRIIM</name>
<dbReference type="Gene3D" id="3.30.470.20">
    <property type="entry name" value="ATP-grasp fold, B domain"/>
    <property type="match status" value="1"/>
</dbReference>
<dbReference type="Gene3D" id="3.40.50.20">
    <property type="match status" value="1"/>
</dbReference>
<dbReference type="InterPro" id="IPR041472">
    <property type="entry name" value="BL00235/CARNS1_N"/>
</dbReference>
<dbReference type="InterPro" id="IPR052032">
    <property type="entry name" value="ATP-dep_AA_Ligase"/>
</dbReference>
<evidence type="ECO:0000313" key="7">
    <source>
        <dbReference type="Proteomes" id="UP000024533"/>
    </source>
</evidence>
<reference evidence="6 7" key="1">
    <citation type="submission" date="2014-02" db="EMBL/GenBank/DDBJ databases">
        <title>The Genome Sequence of Trichophyton interdigitale MR816.</title>
        <authorList>
            <consortium name="The Broad Institute Genomics Platform"/>
            <person name="Cuomo C.A."/>
            <person name="White T.C."/>
            <person name="Graser Y."/>
            <person name="Martinez-Rossi N."/>
            <person name="Heitman J."/>
            <person name="Young S.K."/>
            <person name="Zeng Q."/>
            <person name="Gargeya S."/>
            <person name="Abouelleil A."/>
            <person name="Alvarado L."/>
            <person name="Chapman S.B."/>
            <person name="Gainer-Dewar J."/>
            <person name="Goldberg J."/>
            <person name="Griggs A."/>
            <person name="Gujja S."/>
            <person name="Hansen M."/>
            <person name="Howarth C."/>
            <person name="Imamovic A."/>
            <person name="Larimer J."/>
            <person name="Martinez D."/>
            <person name="Murphy C."/>
            <person name="Pearson M.D."/>
            <person name="Persinoti G."/>
            <person name="Poon T."/>
            <person name="Priest M."/>
            <person name="Roberts A.D."/>
            <person name="Saif S."/>
            <person name="Shea T.D."/>
            <person name="Sykes S.N."/>
            <person name="Wortman J."/>
            <person name="Nusbaum C."/>
            <person name="Birren B."/>
        </authorList>
    </citation>
    <scope>NUCLEOTIDE SEQUENCE [LARGE SCALE GENOMIC DNA]</scope>
    <source>
        <strain evidence="6 7">MR816</strain>
    </source>
</reference>
<keyword evidence="7" id="KW-1185">Reference proteome</keyword>
<dbReference type="AlphaFoldDB" id="A0A059IXU8"/>
<dbReference type="Gene3D" id="3.30.1490.20">
    <property type="entry name" value="ATP-grasp fold, A domain"/>
    <property type="match status" value="1"/>
</dbReference>
<dbReference type="InterPro" id="IPR011761">
    <property type="entry name" value="ATP-grasp"/>
</dbReference>
<dbReference type="Proteomes" id="UP000024533">
    <property type="component" value="Unassembled WGS sequence"/>
</dbReference>
<dbReference type="Pfam" id="PF18130">
    <property type="entry name" value="ATPgrasp_N"/>
    <property type="match status" value="1"/>
</dbReference>
<gene>
    <name evidence="6" type="ORF">H109_07974</name>
</gene>
<dbReference type="InterPro" id="IPR013815">
    <property type="entry name" value="ATP_grasp_subdomain_1"/>
</dbReference>
<dbReference type="OrthoDB" id="434648at2759"/>
<keyword evidence="2 4" id="KW-0547">Nucleotide-binding</keyword>
<dbReference type="HOGENOM" id="CLU_017280_0_0_1"/>
<comment type="caution">
    <text evidence="6">The sequence shown here is derived from an EMBL/GenBank/DDBJ whole genome shotgun (WGS) entry which is preliminary data.</text>
</comment>
<evidence type="ECO:0000256" key="3">
    <source>
        <dbReference type="ARBA" id="ARBA00022840"/>
    </source>
</evidence>
<dbReference type="OMA" id="ENLVHAC"/>
<dbReference type="GO" id="GO:0016874">
    <property type="term" value="F:ligase activity"/>
    <property type="evidence" value="ECO:0007669"/>
    <property type="project" value="UniProtKB-KW"/>
</dbReference>
<dbReference type="GO" id="GO:0046872">
    <property type="term" value="F:metal ion binding"/>
    <property type="evidence" value="ECO:0007669"/>
    <property type="project" value="InterPro"/>
</dbReference>
<dbReference type="Pfam" id="PF13535">
    <property type="entry name" value="ATP-grasp_4"/>
    <property type="match status" value="1"/>
</dbReference>
<dbReference type="PANTHER" id="PTHR43585">
    <property type="entry name" value="FUMIPYRROLE BIOSYNTHESIS PROTEIN C"/>
    <property type="match status" value="1"/>
</dbReference>
<dbReference type="PANTHER" id="PTHR43585:SF2">
    <property type="entry name" value="ATP-GRASP ENZYME FSQD"/>
    <property type="match status" value="1"/>
</dbReference>
<evidence type="ECO:0000259" key="5">
    <source>
        <dbReference type="PROSITE" id="PS50975"/>
    </source>
</evidence>
<evidence type="ECO:0000256" key="2">
    <source>
        <dbReference type="ARBA" id="ARBA00022741"/>
    </source>
</evidence>
<dbReference type="STRING" id="1215338.A0A059IXU8"/>
<dbReference type="EMBL" id="AOKY01000945">
    <property type="protein sequence ID" value="KDB20057.1"/>
    <property type="molecule type" value="Genomic_DNA"/>
</dbReference>
<keyword evidence="3 4" id="KW-0067">ATP-binding</keyword>
<accession>A0A059IXU8</accession>
<dbReference type="GO" id="GO:0005524">
    <property type="term" value="F:ATP binding"/>
    <property type="evidence" value="ECO:0007669"/>
    <property type="project" value="UniProtKB-UniRule"/>
</dbReference>
<feature type="domain" description="ATP-grasp" evidence="5">
    <location>
        <begin position="325"/>
        <end position="556"/>
    </location>
</feature>
<sequence>MSQNGIGDTPFAYEAFLVNVPGSKAVAKVSCHWRLPEPVGNVDGQRYFYSLDLLMLIEIVACGNNINEIVVPYATGTVLENLVHACYKVQEASGINQVEQAVKVILVPSNGYLYRTDVLELRMQNSAFVGSVIRFPAPSDGHFSLVAAAETGKCNFLTLLSSAPGALLAKQSLTSHPEAFAVLEEELRVRLSFNWVLPTKPKIRKVALIGGRPVFDIHKKSYGHQGTFEAALALGILVDVVDRPGHWLEGETYSYLRNDFVAVDMTNDTELPLRIAEALKGKGIHGIVTFSDEVVVATAKAAEILGLPTESPQAILCAHNKYETRKLLDTNNTQTQTLRLESAVQLDDPPVAMKVAYMQYPLIVKPCRDGASRGVRKVNNYAGMRQAVQQLEESGFSKYGILLETYIDGPEVDANFVLWEGEILFCEISDELPCQADAMDATISDNFAETIMLLPSRLDPKETQLIQSSLHQSLLKLGFRSGVFHVEARVRNSSMRYIQTDGILDLADAAPSTAEKAKPDVFLIEVNARPPGLQCVFATTYTYGVDFYGLQFLRALEDRERFMALSRAFSCHAQYWCAIVMIPIHRPNIIVPNDLCERVIEQLPEITPHMSRAERITWTEVVSPVGGTGFIGYFLLYSRTSRRHLLEVGGRVREISQRILDS</sequence>
<evidence type="ECO:0000256" key="4">
    <source>
        <dbReference type="PROSITE-ProRule" id="PRU00409"/>
    </source>
</evidence>
<proteinExistence type="predicted"/>
<protein>
    <recommendedName>
        <fullName evidence="5">ATP-grasp domain-containing protein</fullName>
    </recommendedName>
</protein>
<organism evidence="6 7">
    <name type="scientific">Trichophyton interdigitale (strain MR816)</name>
    <dbReference type="NCBI Taxonomy" id="1215338"/>
    <lineage>
        <taxon>Eukaryota</taxon>
        <taxon>Fungi</taxon>
        <taxon>Dikarya</taxon>
        <taxon>Ascomycota</taxon>
        <taxon>Pezizomycotina</taxon>
        <taxon>Eurotiomycetes</taxon>
        <taxon>Eurotiomycetidae</taxon>
        <taxon>Onygenales</taxon>
        <taxon>Arthrodermataceae</taxon>
        <taxon>Trichophyton</taxon>
    </lineage>
</organism>
<dbReference type="PROSITE" id="PS50975">
    <property type="entry name" value="ATP_GRASP"/>
    <property type="match status" value="1"/>
</dbReference>